<reference evidence="6 7" key="1">
    <citation type="journal article" date="2015" name="Genome Biol.">
        <title>Comparative genomics of Steinernema reveals deeply conserved gene regulatory networks.</title>
        <authorList>
            <person name="Dillman A.R."/>
            <person name="Macchietto M."/>
            <person name="Porter C.F."/>
            <person name="Rogers A."/>
            <person name="Williams B."/>
            <person name="Antoshechkin I."/>
            <person name="Lee M.M."/>
            <person name="Goodwin Z."/>
            <person name="Lu X."/>
            <person name="Lewis E.E."/>
            <person name="Goodrich-Blair H."/>
            <person name="Stock S.P."/>
            <person name="Adams B.J."/>
            <person name="Sternberg P.W."/>
            <person name="Mortazavi A."/>
        </authorList>
    </citation>
    <scope>NUCLEOTIDE SEQUENCE [LARGE SCALE GENOMIC DNA]</scope>
    <source>
        <strain evidence="6 7">ALL</strain>
    </source>
</reference>
<dbReference type="OrthoDB" id="5837039at2759"/>
<evidence type="ECO:0000256" key="3">
    <source>
        <dbReference type="ARBA" id="ARBA00022833"/>
    </source>
</evidence>
<evidence type="ECO:0000259" key="5">
    <source>
        <dbReference type="Pfam" id="PF04500"/>
    </source>
</evidence>
<proteinExistence type="predicted"/>
<dbReference type="AlphaFoldDB" id="A0A4U5NCZ8"/>
<feature type="compositionally biased region" description="Polar residues" evidence="4">
    <location>
        <begin position="442"/>
        <end position="461"/>
    </location>
</feature>
<feature type="region of interest" description="Disordered" evidence="4">
    <location>
        <begin position="530"/>
        <end position="575"/>
    </location>
</feature>
<protein>
    <recommendedName>
        <fullName evidence="5">FLYWCH-type domain-containing protein</fullName>
    </recommendedName>
</protein>
<organism evidence="6 7">
    <name type="scientific">Steinernema carpocapsae</name>
    <name type="common">Entomopathogenic nematode</name>
    <dbReference type="NCBI Taxonomy" id="34508"/>
    <lineage>
        <taxon>Eukaryota</taxon>
        <taxon>Metazoa</taxon>
        <taxon>Ecdysozoa</taxon>
        <taxon>Nematoda</taxon>
        <taxon>Chromadorea</taxon>
        <taxon>Rhabditida</taxon>
        <taxon>Tylenchina</taxon>
        <taxon>Panagrolaimomorpha</taxon>
        <taxon>Strongyloidoidea</taxon>
        <taxon>Steinernematidae</taxon>
        <taxon>Steinernema</taxon>
    </lineage>
</organism>
<dbReference type="Proteomes" id="UP000298663">
    <property type="component" value="Unassembled WGS sequence"/>
</dbReference>
<evidence type="ECO:0000256" key="1">
    <source>
        <dbReference type="ARBA" id="ARBA00022723"/>
    </source>
</evidence>
<dbReference type="InterPro" id="IPR007588">
    <property type="entry name" value="Znf_FLYWCH"/>
</dbReference>
<keyword evidence="2" id="KW-0863">Zinc-finger</keyword>
<gene>
    <name evidence="6" type="ORF">L596_014532</name>
</gene>
<evidence type="ECO:0000313" key="7">
    <source>
        <dbReference type="Proteomes" id="UP000298663"/>
    </source>
</evidence>
<evidence type="ECO:0000256" key="2">
    <source>
        <dbReference type="ARBA" id="ARBA00022771"/>
    </source>
</evidence>
<evidence type="ECO:0000313" key="6">
    <source>
        <dbReference type="EMBL" id="TKR80462.1"/>
    </source>
</evidence>
<name>A0A4U5NCZ8_STECR</name>
<keyword evidence="1" id="KW-0479">Metal-binding</keyword>
<reference evidence="6 7" key="2">
    <citation type="journal article" date="2019" name="G3 (Bethesda)">
        <title>Hybrid Assembly of the Genome of the Entomopathogenic Nematode Steinernema carpocapsae Identifies the X-Chromosome.</title>
        <authorList>
            <person name="Serra L."/>
            <person name="Macchietto M."/>
            <person name="Macias-Munoz A."/>
            <person name="McGill C.J."/>
            <person name="Rodriguez I.M."/>
            <person name="Rodriguez B."/>
            <person name="Murad R."/>
            <person name="Mortazavi A."/>
        </authorList>
    </citation>
    <scope>NUCLEOTIDE SEQUENCE [LARGE SCALE GENOMIC DNA]</scope>
    <source>
        <strain evidence="6 7">ALL</strain>
    </source>
</reference>
<dbReference type="Gene3D" id="2.20.25.240">
    <property type="match status" value="1"/>
</dbReference>
<comment type="caution">
    <text evidence="6">The sequence shown here is derived from an EMBL/GenBank/DDBJ whole genome shotgun (WGS) entry which is preliminary data.</text>
</comment>
<keyword evidence="7" id="KW-1185">Reference proteome</keyword>
<dbReference type="GO" id="GO:0008270">
    <property type="term" value="F:zinc ion binding"/>
    <property type="evidence" value="ECO:0007669"/>
    <property type="project" value="UniProtKB-KW"/>
</dbReference>
<keyword evidence="3" id="KW-0862">Zinc</keyword>
<sequence>MVEFKRYDPRKPHVITSFKGNQKLIFEGYRYNIHHIVPNKNLKTWRCVCAKKLTTCRSWCKGRAETWENDIHAISKGDHNHTAEHDIAELEYFKSQLIIAAVNYPDINLNDLIETAGRYMTEGVHFSSRESLKKSLTVARKSAENGEFRIRQYKSAEYKNGKPKPKKEAKKDWEDRTMCSLLSLAKGCVKDDLIDPTGIYPSASNPPTNLTEPRPVPRTTNQISRLRLLITSSYWLSPPQAASRRTSLVSLYCNRVRDTERRRLRRLLCSSRLLLMLTISSTSTSSLHHEENFFENSLLSADFQAPPAKMPKLNFPLNGNGLDFSGLNLLMPQIPTTTNANVQQMLLNVLMMNPSLFSTITGVASQQRMSSTAANVPLASSVASAAFSGASTTAATTQPVRTSTPSTIPAATLDEKKARLNGIFKRITEKATADAEKVEAVSPSTTSEASTCNGSLTSASLPSPEYPSRKRLREISTQTCNPFQEGDREDSPSDVEAYLSKCLAAPGCVCRVLRTCCCDPDMVCKRRRKSCSPKRTSPSLEDAEMEPKRSSAEPDDEETNFEVSSDCDSVQASED</sequence>
<dbReference type="Pfam" id="PF04500">
    <property type="entry name" value="FLYWCH"/>
    <property type="match status" value="1"/>
</dbReference>
<dbReference type="EMBL" id="AZBU02000004">
    <property type="protein sequence ID" value="TKR80462.1"/>
    <property type="molecule type" value="Genomic_DNA"/>
</dbReference>
<evidence type="ECO:0000256" key="4">
    <source>
        <dbReference type="SAM" id="MobiDB-lite"/>
    </source>
</evidence>
<accession>A0A4U5NCZ8</accession>
<feature type="compositionally biased region" description="Polar residues" evidence="4">
    <location>
        <begin position="561"/>
        <end position="575"/>
    </location>
</feature>
<feature type="domain" description="FLYWCH-type" evidence="5">
    <location>
        <begin position="15"/>
        <end position="81"/>
    </location>
</feature>
<feature type="region of interest" description="Disordered" evidence="4">
    <location>
        <begin position="438"/>
        <end position="468"/>
    </location>
</feature>